<dbReference type="PANTHER" id="PTHR30457:SF12">
    <property type="entry name" value="5'_3'-NUCLEOTIDASE SURE"/>
    <property type="match status" value="1"/>
</dbReference>
<feature type="binding site" evidence="7">
    <location>
        <position position="9"/>
    </location>
    <ligand>
        <name>a divalent metal cation</name>
        <dbReference type="ChEBI" id="CHEBI:60240"/>
    </ligand>
</feature>
<dbReference type="Pfam" id="PF01975">
    <property type="entry name" value="SurE"/>
    <property type="match status" value="1"/>
</dbReference>
<feature type="binding site" evidence="7">
    <location>
        <position position="92"/>
    </location>
    <ligand>
        <name>a divalent metal cation</name>
        <dbReference type="ChEBI" id="CHEBI:60240"/>
    </ligand>
</feature>
<dbReference type="GO" id="GO:0008254">
    <property type="term" value="F:3'-nucleotidase activity"/>
    <property type="evidence" value="ECO:0007669"/>
    <property type="project" value="TreeGrafter"/>
</dbReference>
<keyword evidence="10" id="KW-1185">Reference proteome</keyword>
<feature type="binding site" evidence="7">
    <location>
        <position position="8"/>
    </location>
    <ligand>
        <name>a divalent metal cation</name>
        <dbReference type="ChEBI" id="CHEBI:60240"/>
    </ligand>
</feature>
<organism evidence="9 10">
    <name type="scientific">Thermospira aquatica</name>
    <dbReference type="NCBI Taxonomy" id="2828656"/>
    <lineage>
        <taxon>Bacteria</taxon>
        <taxon>Pseudomonadati</taxon>
        <taxon>Spirochaetota</taxon>
        <taxon>Spirochaetia</taxon>
        <taxon>Brevinematales</taxon>
        <taxon>Thermospiraceae</taxon>
        <taxon>Thermospira</taxon>
    </lineage>
</organism>
<evidence type="ECO:0000313" key="10">
    <source>
        <dbReference type="Proteomes" id="UP001056539"/>
    </source>
</evidence>
<dbReference type="InterPro" id="IPR036523">
    <property type="entry name" value="SurE-like_sf"/>
</dbReference>
<keyword evidence="3 7" id="KW-0963">Cytoplasm</keyword>
<gene>
    <name evidence="7 9" type="primary">surE</name>
    <name evidence="9" type="ORF">KDW03_11455</name>
</gene>
<evidence type="ECO:0000313" key="9">
    <source>
        <dbReference type="EMBL" id="URA10081.1"/>
    </source>
</evidence>
<dbReference type="NCBIfam" id="TIGR00087">
    <property type="entry name" value="surE"/>
    <property type="match status" value="1"/>
</dbReference>
<dbReference type="AlphaFoldDB" id="A0AAX3BEA5"/>
<dbReference type="HAMAP" id="MF_00060">
    <property type="entry name" value="SurE"/>
    <property type="match status" value="1"/>
</dbReference>
<dbReference type="RefSeq" id="WP_271435214.1">
    <property type="nucleotide sequence ID" value="NZ_CP073355.1"/>
</dbReference>
<sequence length="255" mass="28649">MRLLLTNDDGYSAEGIQVLSRVLGEEHEVYITAPLSQQSGTSHAMSLFRPMEFRQVGERAYALAGTPADCVKVALLHFFQDVKFDMVVSGINHGPNMGEDIFYSGTVAGAREGTLNGLPSVALSLNEWEHPLYFEQAARFFLGILRCFDEDVLQPGLLLNINFPHQTVYRGIKITHLGKRVYRDTVSVFSQDGKNCVTIEGEWPKFVPEEGTDMSVVEAGFVSLTPLAIERQDKRFLVHIEKILKKYEKRTCFSL</sequence>
<evidence type="ECO:0000256" key="1">
    <source>
        <dbReference type="ARBA" id="ARBA00000815"/>
    </source>
</evidence>
<dbReference type="EC" id="3.1.3.5" evidence="7"/>
<dbReference type="PANTHER" id="PTHR30457">
    <property type="entry name" value="5'-NUCLEOTIDASE SURE"/>
    <property type="match status" value="1"/>
</dbReference>
<comment type="function">
    <text evidence="7">Nucleotidase that shows phosphatase activity on nucleoside 5'-monophosphates.</text>
</comment>
<evidence type="ECO:0000256" key="4">
    <source>
        <dbReference type="ARBA" id="ARBA00022723"/>
    </source>
</evidence>
<keyword evidence="4 7" id="KW-0479">Metal-binding</keyword>
<proteinExistence type="inferred from homology"/>
<reference evidence="9" key="2">
    <citation type="submission" date="2022-06" db="EMBL/GenBank/DDBJ databases">
        <title>Thermospira aquatica gen. nov., sp. nov.</title>
        <authorList>
            <person name="Ben Ali Gam Z."/>
            <person name="Labat M."/>
        </authorList>
    </citation>
    <scope>NUCLEOTIDE SEQUENCE</scope>
    <source>
        <strain evidence="9">F1F22</strain>
    </source>
</reference>
<evidence type="ECO:0000256" key="3">
    <source>
        <dbReference type="ARBA" id="ARBA00022490"/>
    </source>
</evidence>
<accession>A0AAX3BEA5</accession>
<dbReference type="Gene3D" id="3.40.1210.10">
    <property type="entry name" value="Survival protein SurE-like phosphatase/nucleotidase"/>
    <property type="match status" value="1"/>
</dbReference>
<evidence type="ECO:0000256" key="7">
    <source>
        <dbReference type="HAMAP-Rule" id="MF_00060"/>
    </source>
</evidence>
<keyword evidence="6 7" id="KW-0378">Hydrolase</keyword>
<dbReference type="KEGG" id="taqu:KDW03_11455"/>
<comment type="similarity">
    <text evidence="2 7">Belongs to the SurE nucleotidase family.</text>
</comment>
<evidence type="ECO:0000256" key="5">
    <source>
        <dbReference type="ARBA" id="ARBA00022741"/>
    </source>
</evidence>
<feature type="domain" description="Survival protein SurE-like phosphatase/nucleotidase" evidence="8">
    <location>
        <begin position="4"/>
        <end position="183"/>
    </location>
</feature>
<dbReference type="SUPFAM" id="SSF64167">
    <property type="entry name" value="SurE-like"/>
    <property type="match status" value="1"/>
</dbReference>
<dbReference type="EMBL" id="CP073355">
    <property type="protein sequence ID" value="URA10081.1"/>
    <property type="molecule type" value="Genomic_DNA"/>
</dbReference>
<dbReference type="InterPro" id="IPR030048">
    <property type="entry name" value="SurE"/>
</dbReference>
<dbReference type="GO" id="GO:0008253">
    <property type="term" value="F:5'-nucleotidase activity"/>
    <property type="evidence" value="ECO:0007669"/>
    <property type="project" value="UniProtKB-UniRule"/>
</dbReference>
<dbReference type="GO" id="GO:0005737">
    <property type="term" value="C:cytoplasm"/>
    <property type="evidence" value="ECO:0007669"/>
    <property type="project" value="UniProtKB-SubCell"/>
</dbReference>
<protein>
    <recommendedName>
        <fullName evidence="7">5'-nucleotidase SurE</fullName>
        <ecNumber evidence="7">3.1.3.5</ecNumber>
    </recommendedName>
    <alternativeName>
        <fullName evidence="7">Nucleoside 5'-monophosphate phosphohydrolase</fullName>
    </alternativeName>
</protein>
<feature type="binding site" evidence="7">
    <location>
        <position position="39"/>
    </location>
    <ligand>
        <name>a divalent metal cation</name>
        <dbReference type="ChEBI" id="CHEBI:60240"/>
    </ligand>
</feature>
<dbReference type="InterPro" id="IPR002828">
    <property type="entry name" value="SurE-like_Pase/nucleotidase"/>
</dbReference>
<dbReference type="GO" id="GO:0000166">
    <property type="term" value="F:nucleotide binding"/>
    <property type="evidence" value="ECO:0007669"/>
    <property type="project" value="UniProtKB-KW"/>
</dbReference>
<evidence type="ECO:0000256" key="6">
    <source>
        <dbReference type="ARBA" id="ARBA00022801"/>
    </source>
</evidence>
<name>A0AAX3BEA5_9SPIR</name>
<keyword evidence="5 7" id="KW-0547">Nucleotide-binding</keyword>
<dbReference type="GO" id="GO:0004309">
    <property type="term" value="F:exopolyphosphatase activity"/>
    <property type="evidence" value="ECO:0007669"/>
    <property type="project" value="TreeGrafter"/>
</dbReference>
<reference evidence="9" key="1">
    <citation type="submission" date="2021-04" db="EMBL/GenBank/DDBJ databases">
        <authorList>
            <person name="Postec A."/>
        </authorList>
    </citation>
    <scope>NUCLEOTIDE SEQUENCE</scope>
    <source>
        <strain evidence="9">F1F22</strain>
    </source>
</reference>
<comment type="subcellular location">
    <subcellularLocation>
        <location evidence="7">Cytoplasm</location>
    </subcellularLocation>
</comment>
<dbReference type="Proteomes" id="UP001056539">
    <property type="component" value="Chromosome"/>
</dbReference>
<evidence type="ECO:0000259" key="8">
    <source>
        <dbReference type="Pfam" id="PF01975"/>
    </source>
</evidence>
<comment type="catalytic activity">
    <reaction evidence="1 7">
        <text>a ribonucleoside 5'-phosphate + H2O = a ribonucleoside + phosphate</text>
        <dbReference type="Rhea" id="RHEA:12484"/>
        <dbReference type="ChEBI" id="CHEBI:15377"/>
        <dbReference type="ChEBI" id="CHEBI:18254"/>
        <dbReference type="ChEBI" id="CHEBI:43474"/>
        <dbReference type="ChEBI" id="CHEBI:58043"/>
        <dbReference type="EC" id="3.1.3.5"/>
    </reaction>
</comment>
<evidence type="ECO:0000256" key="2">
    <source>
        <dbReference type="ARBA" id="ARBA00011062"/>
    </source>
</evidence>
<dbReference type="GO" id="GO:0046872">
    <property type="term" value="F:metal ion binding"/>
    <property type="evidence" value="ECO:0007669"/>
    <property type="project" value="UniProtKB-UniRule"/>
</dbReference>
<comment type="cofactor">
    <cofactor evidence="7">
        <name>a divalent metal cation</name>
        <dbReference type="ChEBI" id="CHEBI:60240"/>
    </cofactor>
    <text evidence="7">Binds 1 divalent metal cation per subunit.</text>
</comment>